<organism evidence="5 6">
    <name type="scientific">Salinihabitans flavidus</name>
    <dbReference type="NCBI Taxonomy" id="569882"/>
    <lineage>
        <taxon>Bacteria</taxon>
        <taxon>Pseudomonadati</taxon>
        <taxon>Pseudomonadota</taxon>
        <taxon>Alphaproteobacteria</taxon>
        <taxon>Rhodobacterales</taxon>
        <taxon>Roseobacteraceae</taxon>
        <taxon>Salinihabitans</taxon>
    </lineage>
</organism>
<proteinExistence type="inferred from homology"/>
<evidence type="ECO:0000256" key="1">
    <source>
        <dbReference type="ARBA" id="ARBA00022670"/>
    </source>
</evidence>
<feature type="domain" description="Lon proteolytic" evidence="4">
    <location>
        <begin position="577"/>
        <end position="772"/>
    </location>
</feature>
<dbReference type="EMBL" id="FODS01000005">
    <property type="protein sequence ID" value="SEO43133.1"/>
    <property type="molecule type" value="Genomic_DNA"/>
</dbReference>
<dbReference type="PROSITE" id="PS51786">
    <property type="entry name" value="LON_PROTEOLYTIC"/>
    <property type="match status" value="1"/>
</dbReference>
<dbReference type="Gene3D" id="3.30.230.10">
    <property type="match status" value="1"/>
</dbReference>
<feature type="active site" evidence="2">
    <location>
        <position position="667"/>
    </location>
</feature>
<accession>A0A1H8PNN4</accession>
<dbReference type="STRING" id="569882.SAMN04490248_10565"/>
<dbReference type="SUPFAM" id="SSF52540">
    <property type="entry name" value="P-loop containing nucleoside triphosphate hydrolases"/>
    <property type="match status" value="1"/>
</dbReference>
<dbReference type="InterPro" id="IPR041699">
    <property type="entry name" value="AAA_32"/>
</dbReference>
<keyword evidence="3" id="KW-0175">Coiled coil</keyword>
<dbReference type="InterPro" id="IPR046843">
    <property type="entry name" value="LonB_AAA-LID"/>
</dbReference>
<feature type="active site" evidence="2">
    <location>
        <position position="710"/>
    </location>
</feature>
<dbReference type="PANTHER" id="PTHR10046">
    <property type="entry name" value="ATP DEPENDENT LON PROTEASE FAMILY MEMBER"/>
    <property type="match status" value="1"/>
</dbReference>
<dbReference type="GO" id="GO:0030163">
    <property type="term" value="P:protein catabolic process"/>
    <property type="evidence" value="ECO:0007669"/>
    <property type="project" value="InterPro"/>
</dbReference>
<dbReference type="GO" id="GO:0005524">
    <property type="term" value="F:ATP binding"/>
    <property type="evidence" value="ECO:0007669"/>
    <property type="project" value="InterPro"/>
</dbReference>
<dbReference type="Pfam" id="PF20437">
    <property type="entry name" value="LonC_helical"/>
    <property type="match status" value="1"/>
</dbReference>
<keyword evidence="6" id="KW-1185">Reference proteome</keyword>
<dbReference type="GO" id="GO:0006508">
    <property type="term" value="P:proteolysis"/>
    <property type="evidence" value="ECO:0007669"/>
    <property type="project" value="UniProtKB-KW"/>
</dbReference>
<dbReference type="Proteomes" id="UP000198893">
    <property type="component" value="Unassembled WGS sequence"/>
</dbReference>
<reference evidence="5 6" key="1">
    <citation type="submission" date="2016-10" db="EMBL/GenBank/DDBJ databases">
        <authorList>
            <person name="de Groot N.N."/>
        </authorList>
    </citation>
    <scope>NUCLEOTIDE SEQUENCE [LARGE SCALE GENOMIC DNA]</scope>
    <source>
        <strain evidence="5 6">DSM 27842</strain>
    </source>
</reference>
<dbReference type="OrthoDB" id="9758568at2"/>
<dbReference type="Gene3D" id="1.10.8.60">
    <property type="match status" value="1"/>
</dbReference>
<dbReference type="InterPro" id="IPR008269">
    <property type="entry name" value="Lon_proteolytic"/>
</dbReference>
<dbReference type="RefSeq" id="WP_093116523.1">
    <property type="nucleotide sequence ID" value="NZ_FODS01000005.1"/>
</dbReference>
<comment type="catalytic activity">
    <reaction evidence="2">
        <text>Hydrolysis of proteins in presence of ATP.</text>
        <dbReference type="EC" id="3.4.21.53"/>
    </reaction>
</comment>
<dbReference type="SUPFAM" id="SSF54211">
    <property type="entry name" value="Ribosomal protein S5 domain 2-like"/>
    <property type="match status" value="1"/>
</dbReference>
<dbReference type="Gene3D" id="3.40.50.300">
    <property type="entry name" value="P-loop containing nucleotide triphosphate hydrolases"/>
    <property type="match status" value="2"/>
</dbReference>
<dbReference type="EC" id="3.4.21.53" evidence="2"/>
<dbReference type="AlphaFoldDB" id="A0A1H8PNN4"/>
<evidence type="ECO:0000256" key="3">
    <source>
        <dbReference type="SAM" id="Coils"/>
    </source>
</evidence>
<dbReference type="GO" id="GO:0004176">
    <property type="term" value="F:ATP-dependent peptidase activity"/>
    <property type="evidence" value="ECO:0007669"/>
    <property type="project" value="UniProtKB-UniRule"/>
</dbReference>
<keyword evidence="2" id="KW-0378">Hydrolase</keyword>
<evidence type="ECO:0000313" key="6">
    <source>
        <dbReference type="Proteomes" id="UP000198893"/>
    </source>
</evidence>
<dbReference type="InterPro" id="IPR014721">
    <property type="entry name" value="Ribsml_uS5_D2-typ_fold_subgr"/>
</dbReference>
<name>A0A1H8PNN4_9RHOB</name>
<dbReference type="Pfam" id="PF20436">
    <property type="entry name" value="LonB_AAA-LID"/>
    <property type="match status" value="1"/>
</dbReference>
<evidence type="ECO:0000256" key="2">
    <source>
        <dbReference type="PROSITE-ProRule" id="PRU01122"/>
    </source>
</evidence>
<sequence length="818" mass="89802">MADENGFDDLIVPVEQIRHCCAPGTLDFETTKDLEPLEGLIGQDRAMDAIGLAAGMRHHDFNLFVLGPSGTGRHDAVRGFLQDHSRGRSAPNDWAYVNNFDAPHRPVALRLPPGRAQALRREMEDLVDDLAIDIPALFESDEYQTTRRTLEQEYGSRQESAMADFADKAKAEGIALMRTPMGFMLTAIRDGKVLKAEEFNKLPEDEQKAIQDKIDSLQEELTEVLQAAPKIERERRRKVDELNSEMTGQVVSARVDEVLHAFDDLPDVQEYLRAVRKDMTANAELFLTSEQQGEDGAPFVHDNVGKAHRDPRLFRYSVNVMVSHGAESKAGAPLETETLPTLDRVTGRIEHVSHMGALMTNFTMIKPGALHRANGGYLVLDARRILSEPMAWPALKQCLQSRSITITSMAERVGMMSTTSLEPDPIPLDLRVVLIGDRLLYSLLVNYDPDFLELFKLEADFEETIDRSPESQALYARLIGTRARRDGLRPIAADGVARLIDESLRLADDSTKLSLHLGKMGDLLREADHYAGEDGRDTVGADDVAHAVSQRERRASRVKDRMREAVARRTLLIETEGGAVGQVNGLSVVGFGGFRFGQPSRITARTRMGAGKLIDIEREVELGGPLHSKGVLILGGYLSATYALDVPFSLHASLVFEQTYGGVDGDSASAAELFALLSALSELPVGQNFAVTGSVDQTGKVQAIGGVNEKIEGFFETCQERGLTGDQGVIIPRSNVEHLMLRAEVAEAVEAGNFRIFAIETIDEGIAILTGRKAGRRGADGAYEAESVNALVEAQLVEFAHQRQNFAQTLKAQEKGEA</sequence>
<protein>
    <recommendedName>
        <fullName evidence="2">endopeptidase La</fullName>
        <ecNumber evidence="2">3.4.21.53</ecNumber>
    </recommendedName>
</protein>
<dbReference type="GO" id="GO:0004252">
    <property type="term" value="F:serine-type endopeptidase activity"/>
    <property type="evidence" value="ECO:0007669"/>
    <property type="project" value="UniProtKB-UniRule"/>
</dbReference>
<feature type="coiled-coil region" evidence="3">
    <location>
        <begin position="207"/>
        <end position="234"/>
    </location>
</feature>
<dbReference type="PRINTS" id="PR00830">
    <property type="entry name" value="ENDOLAPTASE"/>
</dbReference>
<dbReference type="InterPro" id="IPR027417">
    <property type="entry name" value="P-loop_NTPase"/>
</dbReference>
<evidence type="ECO:0000259" key="4">
    <source>
        <dbReference type="PROSITE" id="PS51786"/>
    </source>
</evidence>
<comment type="similarity">
    <text evidence="2">Belongs to the peptidase S16 family.</text>
</comment>
<dbReference type="Pfam" id="PF13654">
    <property type="entry name" value="AAA_32"/>
    <property type="match status" value="1"/>
</dbReference>
<keyword evidence="2" id="KW-0720">Serine protease</keyword>
<dbReference type="InterPro" id="IPR020568">
    <property type="entry name" value="Ribosomal_Su5_D2-typ_SF"/>
</dbReference>
<evidence type="ECO:0000313" key="5">
    <source>
        <dbReference type="EMBL" id="SEO43133.1"/>
    </source>
</evidence>
<dbReference type="InterPro" id="IPR027065">
    <property type="entry name" value="Lon_Prtase"/>
</dbReference>
<keyword evidence="1 2" id="KW-0645">Protease</keyword>
<gene>
    <name evidence="5" type="ORF">SAMN04490248_10565</name>
</gene>
<dbReference type="InterPro" id="IPR046844">
    <property type="entry name" value="Lon-like_helical"/>
</dbReference>
<dbReference type="Pfam" id="PF05362">
    <property type="entry name" value="Lon_C"/>
    <property type="match status" value="1"/>
</dbReference>